<evidence type="ECO:0000313" key="2">
    <source>
        <dbReference type="EMBL" id="HGN90525.1"/>
    </source>
</evidence>
<keyword evidence="1" id="KW-0175">Coiled coil</keyword>
<evidence type="ECO:0000256" key="1">
    <source>
        <dbReference type="SAM" id="Coils"/>
    </source>
</evidence>
<reference evidence="2" key="1">
    <citation type="journal article" date="2020" name="mSystems">
        <title>Genome- and Community-Level Interaction Insights into Carbon Utilization and Element Cycling Functions of Hydrothermarchaeota in Hydrothermal Sediment.</title>
        <authorList>
            <person name="Zhou Z."/>
            <person name="Liu Y."/>
            <person name="Xu W."/>
            <person name="Pan J."/>
            <person name="Luo Z.H."/>
            <person name="Li M."/>
        </authorList>
    </citation>
    <scope>NUCLEOTIDE SEQUENCE [LARGE SCALE GENOMIC DNA]</scope>
    <source>
        <strain evidence="2">SpSt-613</strain>
    </source>
</reference>
<dbReference type="AlphaFoldDB" id="A0A7C4E0F2"/>
<organism evidence="2">
    <name type="scientific">Caldiarchaeum subterraneum</name>
    <dbReference type="NCBI Taxonomy" id="311458"/>
    <lineage>
        <taxon>Archaea</taxon>
        <taxon>Nitrososphaerota</taxon>
        <taxon>Candidatus Caldarchaeales</taxon>
        <taxon>Candidatus Caldarchaeaceae</taxon>
        <taxon>Candidatus Caldarchaeum</taxon>
    </lineage>
</organism>
<proteinExistence type="predicted"/>
<gene>
    <name evidence="2" type="ORF">ENT82_05295</name>
</gene>
<accession>A0A7C4E0F2</accession>
<name>A0A7C4E0F2_CALS0</name>
<feature type="coiled-coil region" evidence="1">
    <location>
        <begin position="151"/>
        <end position="285"/>
    </location>
</feature>
<protein>
    <submittedName>
        <fullName evidence="2">Uncharacterized protein</fullName>
    </submittedName>
</protein>
<feature type="coiled-coil region" evidence="1">
    <location>
        <begin position="354"/>
        <end position="388"/>
    </location>
</feature>
<comment type="caution">
    <text evidence="2">The sequence shown here is derived from an EMBL/GenBank/DDBJ whole genome shotgun (WGS) entry which is preliminary data.</text>
</comment>
<dbReference type="EMBL" id="DTAD01000056">
    <property type="protein sequence ID" value="HGN90525.1"/>
    <property type="molecule type" value="Genomic_DNA"/>
</dbReference>
<sequence>MEEEKPQSPTVPSEVENVNLQQMEEALRQAGVPQTQLKKYIKGVNKLRQLEKQYGKPFQVLFREYEKRFRDSVKLEYSINELLEKRRRIEEDLRVYMEQQRLTLETVNRVNNIIRALEKHGINVDHLENLAKVAAKVSETGTDFKQVFETFAKLEEAENKLKETQASIEEKEKRLVEVEAELQRKISKLREISGVEPEIEKLSETLGKLRAEVELLEKREEELRQRNSELAKEYEALLGFKTDAASLLKIIEEKRSELNRLDEELARVRETLQTLEEEVASARSLLLLLQNPELVKKEDLEILSRQLANLSNIKAGQMPELKTLEPSLLENVRKRVVELVMPVIRSELVPHWVFEKLEKEFKEVAAKKAQLEEENERLRNELNQLRGAKPQTTLQTVPQLPRKFQLLKKKTELSTDSGIKIKLKCVYCQNSSLMILPTKQELEEAASSNDVLVTTCGSCGKDIPIDPRFLIDRFFKG</sequence>